<dbReference type="InterPro" id="IPR036291">
    <property type="entry name" value="NAD(P)-bd_dom_sf"/>
</dbReference>
<dbReference type="InterPro" id="IPR050259">
    <property type="entry name" value="SDR"/>
</dbReference>
<evidence type="ECO:0000259" key="3">
    <source>
        <dbReference type="SMART" id="SM00822"/>
    </source>
</evidence>
<dbReference type="Gene3D" id="3.40.50.720">
    <property type="entry name" value="NAD(P)-binding Rossmann-like Domain"/>
    <property type="match status" value="1"/>
</dbReference>
<dbReference type="OrthoDB" id="9804774at2"/>
<dbReference type="PROSITE" id="PS00061">
    <property type="entry name" value="ADH_SHORT"/>
    <property type="match status" value="1"/>
</dbReference>
<dbReference type="Proteomes" id="UP000319555">
    <property type="component" value="Unassembled WGS sequence"/>
</dbReference>
<evidence type="ECO:0000256" key="1">
    <source>
        <dbReference type="ARBA" id="ARBA00006484"/>
    </source>
</evidence>
<dbReference type="SMART" id="SM00822">
    <property type="entry name" value="PKS_KR"/>
    <property type="match status" value="1"/>
</dbReference>
<accession>A0A521DRR8</accession>
<gene>
    <name evidence="4" type="ORF">SAMN06265380_10794</name>
</gene>
<dbReference type="InterPro" id="IPR057326">
    <property type="entry name" value="KR_dom"/>
</dbReference>
<keyword evidence="5" id="KW-1185">Reference proteome</keyword>
<reference evidence="4 5" key="1">
    <citation type="submission" date="2017-05" db="EMBL/GenBank/DDBJ databases">
        <authorList>
            <person name="Varghese N."/>
            <person name="Submissions S."/>
        </authorList>
    </citation>
    <scope>NUCLEOTIDE SEQUENCE [LARGE SCALE GENOMIC DNA]</scope>
    <source>
        <strain evidence="4 5">DSM 28009</strain>
    </source>
</reference>
<dbReference type="FunFam" id="3.40.50.720:FF:000084">
    <property type="entry name" value="Short-chain dehydrogenase reductase"/>
    <property type="match status" value="1"/>
</dbReference>
<sequence>MKHVVITGGGTGVGAAIAQDFANGGAAVTILGRTEAKLQQQALPYVLCDVTDDKQVRAAIETARAERGPISIAIANAGAAHSLPFHRMTADDLRTLTDVNLVGVFNLWQAALPDMQAAGAGRLIAIASTAGLKGYPYVSGYCATKHAVVGLTRSLAVELAATGITVNAVCPGFVETPMLDRSIANIVEKTGMSAENAVKSLKKINPQGRFIQVEDVAGAVRWLCSDAANSVNGHALSLSGGEI</sequence>
<feature type="domain" description="Ketoreductase" evidence="3">
    <location>
        <begin position="2"/>
        <end position="172"/>
    </location>
</feature>
<organism evidence="4 5">
    <name type="scientific">Ruegeria faecimaris</name>
    <dbReference type="NCBI Taxonomy" id="686389"/>
    <lineage>
        <taxon>Bacteria</taxon>
        <taxon>Pseudomonadati</taxon>
        <taxon>Pseudomonadota</taxon>
        <taxon>Alphaproteobacteria</taxon>
        <taxon>Rhodobacterales</taxon>
        <taxon>Roseobacteraceae</taxon>
        <taxon>Ruegeria</taxon>
    </lineage>
</organism>
<proteinExistence type="inferred from homology"/>
<dbReference type="CDD" id="cd05233">
    <property type="entry name" value="SDR_c"/>
    <property type="match status" value="1"/>
</dbReference>
<dbReference type="Pfam" id="PF00106">
    <property type="entry name" value="adh_short"/>
    <property type="match status" value="1"/>
</dbReference>
<dbReference type="PANTHER" id="PTHR42879:SF2">
    <property type="entry name" value="3-OXOACYL-[ACYL-CARRIER-PROTEIN] REDUCTASE FABG"/>
    <property type="match status" value="1"/>
</dbReference>
<dbReference type="EMBL" id="FXTE01000007">
    <property type="protein sequence ID" value="SMO74292.1"/>
    <property type="molecule type" value="Genomic_DNA"/>
</dbReference>
<dbReference type="PRINTS" id="PR00081">
    <property type="entry name" value="GDHRDH"/>
</dbReference>
<dbReference type="RefSeq" id="WP_142637785.1">
    <property type="nucleotide sequence ID" value="NZ_FXTE01000007.1"/>
</dbReference>
<comment type="similarity">
    <text evidence="1 2">Belongs to the short-chain dehydrogenases/reductases (SDR) family.</text>
</comment>
<dbReference type="PRINTS" id="PR00080">
    <property type="entry name" value="SDRFAMILY"/>
</dbReference>
<dbReference type="AlphaFoldDB" id="A0A521DRR8"/>
<dbReference type="GO" id="GO:0032787">
    <property type="term" value="P:monocarboxylic acid metabolic process"/>
    <property type="evidence" value="ECO:0007669"/>
    <property type="project" value="UniProtKB-ARBA"/>
</dbReference>
<dbReference type="InterPro" id="IPR020904">
    <property type="entry name" value="Sc_DH/Rdtase_CS"/>
</dbReference>
<dbReference type="SUPFAM" id="SSF51735">
    <property type="entry name" value="NAD(P)-binding Rossmann-fold domains"/>
    <property type="match status" value="1"/>
</dbReference>
<dbReference type="InterPro" id="IPR002347">
    <property type="entry name" value="SDR_fam"/>
</dbReference>
<dbReference type="PANTHER" id="PTHR42879">
    <property type="entry name" value="3-OXOACYL-(ACYL-CARRIER-PROTEIN) REDUCTASE"/>
    <property type="match status" value="1"/>
</dbReference>
<evidence type="ECO:0000313" key="5">
    <source>
        <dbReference type="Proteomes" id="UP000319555"/>
    </source>
</evidence>
<protein>
    <submittedName>
        <fullName evidence="4">NAD(P)-dependent dehydrogenase, short-chain alcohol dehydrogenase family</fullName>
    </submittedName>
</protein>
<evidence type="ECO:0000313" key="4">
    <source>
        <dbReference type="EMBL" id="SMO74292.1"/>
    </source>
</evidence>
<evidence type="ECO:0000256" key="2">
    <source>
        <dbReference type="RuleBase" id="RU000363"/>
    </source>
</evidence>
<name>A0A521DRR8_9RHOB</name>